<dbReference type="SUPFAM" id="SSF51658">
    <property type="entry name" value="Xylose isomerase-like"/>
    <property type="match status" value="1"/>
</dbReference>
<dbReference type="RefSeq" id="WP_125403947.1">
    <property type="nucleotide sequence ID" value="NZ_JBEHHI010000001.1"/>
</dbReference>
<evidence type="ECO:0000259" key="1">
    <source>
        <dbReference type="Pfam" id="PF01261"/>
    </source>
</evidence>
<accession>A0ABV3XMX3</accession>
<feature type="domain" description="Xylose isomerase-like TIM barrel" evidence="1">
    <location>
        <begin position="42"/>
        <end position="255"/>
    </location>
</feature>
<name>A0ABV3XMX3_9RHOB</name>
<keyword evidence="2" id="KW-0413">Isomerase</keyword>
<dbReference type="Pfam" id="PF01261">
    <property type="entry name" value="AP_endonuc_2"/>
    <property type="match status" value="1"/>
</dbReference>
<gene>
    <name evidence="2" type="ORF">Ga0609869_000014</name>
</gene>
<sequence>MQERPVIGAALRPRDLPRFLPWLAEHDRDLELQGFDRPEMLGGDWRAAVAETRAALDGWSGRLGMHGPYAGLVLDARDPEARALARRRILTALEIAEALEARQMVLHSPYTLWKHQNLDTLPGARDGMIARVQDTLAEAVTRAEAAGITLVIENIEDVDPRDRAHLAHSFGSDAVKLSIDTGHADFAHGSTGAPPVDVFVALAGADLAHVHLQDADGHADRHWRLGLGRIRWPAVFSALAATGAAPHLVLELRDVEDILPSHAFLVAEGLAQ</sequence>
<dbReference type="Proteomes" id="UP001560019">
    <property type="component" value="Unassembled WGS sequence"/>
</dbReference>
<dbReference type="GO" id="GO:0016853">
    <property type="term" value="F:isomerase activity"/>
    <property type="evidence" value="ECO:0007669"/>
    <property type="project" value="UniProtKB-KW"/>
</dbReference>
<evidence type="ECO:0000313" key="2">
    <source>
        <dbReference type="EMBL" id="MEX5726661.1"/>
    </source>
</evidence>
<dbReference type="Gene3D" id="3.20.20.150">
    <property type="entry name" value="Divalent-metal-dependent TIM barrel enzymes"/>
    <property type="match status" value="1"/>
</dbReference>
<organism evidence="2 3">
    <name type="scientific">Rhodovulum iodosum</name>
    <dbReference type="NCBI Taxonomy" id="68291"/>
    <lineage>
        <taxon>Bacteria</taxon>
        <taxon>Pseudomonadati</taxon>
        <taxon>Pseudomonadota</taxon>
        <taxon>Alphaproteobacteria</taxon>
        <taxon>Rhodobacterales</taxon>
        <taxon>Paracoccaceae</taxon>
        <taxon>Rhodovulum</taxon>
    </lineage>
</organism>
<proteinExistence type="predicted"/>
<dbReference type="EMBL" id="JBEHHI010000001">
    <property type="protein sequence ID" value="MEX5726661.1"/>
    <property type="molecule type" value="Genomic_DNA"/>
</dbReference>
<evidence type="ECO:0000313" key="3">
    <source>
        <dbReference type="Proteomes" id="UP001560019"/>
    </source>
</evidence>
<comment type="caution">
    <text evidence="2">The sequence shown here is derived from an EMBL/GenBank/DDBJ whole genome shotgun (WGS) entry which is preliminary data.</text>
</comment>
<dbReference type="InterPro" id="IPR036237">
    <property type="entry name" value="Xyl_isomerase-like_sf"/>
</dbReference>
<dbReference type="PANTHER" id="PTHR12110:SF53">
    <property type="entry name" value="BLR5974 PROTEIN"/>
    <property type="match status" value="1"/>
</dbReference>
<protein>
    <submittedName>
        <fullName evidence="2">Sugar phosphate isomerase/epimerase</fullName>
    </submittedName>
</protein>
<keyword evidence="3" id="KW-1185">Reference proteome</keyword>
<dbReference type="InterPro" id="IPR050312">
    <property type="entry name" value="IolE/XylAMocC-like"/>
</dbReference>
<dbReference type="InterPro" id="IPR013022">
    <property type="entry name" value="Xyl_isomerase-like_TIM-brl"/>
</dbReference>
<reference evidence="2 3" key="1">
    <citation type="submission" date="2024-06" db="EMBL/GenBank/DDBJ databases">
        <title>Genome of Rhodovulum iodosum, a marine photoferrotroph.</title>
        <authorList>
            <person name="Bianchini G."/>
            <person name="Nikeleit V."/>
            <person name="Kappler A."/>
            <person name="Bryce C."/>
            <person name="Sanchez-Baracaldo P."/>
        </authorList>
    </citation>
    <scope>NUCLEOTIDE SEQUENCE [LARGE SCALE GENOMIC DNA]</scope>
    <source>
        <strain evidence="2 3">UT/N1</strain>
    </source>
</reference>
<dbReference type="PANTHER" id="PTHR12110">
    <property type="entry name" value="HYDROXYPYRUVATE ISOMERASE"/>
    <property type="match status" value="1"/>
</dbReference>